<dbReference type="InterPro" id="IPR011989">
    <property type="entry name" value="ARM-like"/>
</dbReference>
<dbReference type="InterPro" id="IPR004155">
    <property type="entry name" value="PBS_lyase_HEAT"/>
</dbReference>
<dbReference type="Pfam" id="PF13646">
    <property type="entry name" value="HEAT_2"/>
    <property type="match status" value="2"/>
</dbReference>
<dbReference type="SUPFAM" id="SSF48371">
    <property type="entry name" value="ARM repeat"/>
    <property type="match status" value="1"/>
</dbReference>
<organism evidence="2 3">
    <name type="scientific">Thermomonas brevis</name>
    <dbReference type="NCBI Taxonomy" id="215691"/>
    <lineage>
        <taxon>Bacteria</taxon>
        <taxon>Pseudomonadati</taxon>
        <taxon>Pseudomonadota</taxon>
        <taxon>Gammaproteobacteria</taxon>
        <taxon>Lysobacterales</taxon>
        <taxon>Lysobacteraceae</taxon>
        <taxon>Thermomonas</taxon>
    </lineage>
</organism>
<accession>A0A7G9QQB4</accession>
<dbReference type="InterPro" id="IPR016024">
    <property type="entry name" value="ARM-type_fold"/>
</dbReference>
<evidence type="ECO:0000313" key="3">
    <source>
        <dbReference type="Proteomes" id="UP000515977"/>
    </source>
</evidence>
<dbReference type="RefSeq" id="WP_187569307.1">
    <property type="nucleotide sequence ID" value="NZ_CP060711.1"/>
</dbReference>
<dbReference type="Gene3D" id="1.25.10.10">
    <property type="entry name" value="Leucine-rich Repeat Variant"/>
    <property type="match status" value="2"/>
</dbReference>
<feature type="transmembrane region" description="Helical" evidence="1">
    <location>
        <begin position="12"/>
        <end position="35"/>
    </location>
</feature>
<sequence>MAIPMNADGQVAVAFWVGICVTAMSLALLAVVLVLRQLAQRRERNHLRATAFWKQLLGEAMRAPPAQAPALPWRDMTGFMDAWNELHDAPGGADNAGMRAVAERIGLAPKLERMLDRGSFHDRVMAIIAIGHLRSASSFDRLTELVGDASPIISISAARAMMRIDAARAVQKVVPQIEARHDWVDGGIAQMLHEAGPDAIRAELGAAVLRANDDVAPRLVRFLAGISREAATPVIGRILAEPHDEHLVSTCLQVMSELADLDKVRPLLTHPRWHVRMHAAAAIGRLGGADDAAALEPLLADPQWWVRYRTAQALEHLFRGDAARLERLRDAQEDRYARDIVTQVMAERALGETR</sequence>
<keyword evidence="1" id="KW-1133">Transmembrane helix</keyword>
<evidence type="ECO:0000256" key="1">
    <source>
        <dbReference type="SAM" id="Phobius"/>
    </source>
</evidence>
<dbReference type="KEGG" id="tbv:H9L17_09930"/>
<keyword evidence="1" id="KW-0812">Transmembrane</keyword>
<keyword evidence="3" id="KW-1185">Reference proteome</keyword>
<name>A0A7G9QQB4_9GAMM</name>
<reference evidence="2 3" key="1">
    <citation type="submission" date="2020-08" db="EMBL/GenBank/DDBJ databases">
        <title>Genome sequence of Thermomonas brevis KACC 16975T.</title>
        <authorList>
            <person name="Hyun D.-W."/>
            <person name="Bae J.-W."/>
        </authorList>
    </citation>
    <scope>NUCLEOTIDE SEQUENCE [LARGE SCALE GENOMIC DNA]</scope>
    <source>
        <strain evidence="2 3">KACC 16975</strain>
    </source>
</reference>
<dbReference type="AlphaFoldDB" id="A0A7G9QQB4"/>
<proteinExistence type="predicted"/>
<keyword evidence="1" id="KW-0472">Membrane</keyword>
<gene>
    <name evidence="2" type="ORF">H9L17_09930</name>
</gene>
<dbReference type="EMBL" id="CP060711">
    <property type="protein sequence ID" value="QNN45539.1"/>
    <property type="molecule type" value="Genomic_DNA"/>
</dbReference>
<dbReference type="SMART" id="SM00567">
    <property type="entry name" value="EZ_HEAT"/>
    <property type="match status" value="3"/>
</dbReference>
<protein>
    <submittedName>
        <fullName evidence="2">HEAT repeat domain-containing protein</fullName>
    </submittedName>
</protein>
<dbReference type="Proteomes" id="UP000515977">
    <property type="component" value="Chromosome"/>
</dbReference>
<evidence type="ECO:0000313" key="2">
    <source>
        <dbReference type="EMBL" id="QNN45539.1"/>
    </source>
</evidence>